<evidence type="ECO:0000313" key="15">
    <source>
        <dbReference type="Proteomes" id="UP000887568"/>
    </source>
</evidence>
<dbReference type="GO" id="GO:0046872">
    <property type="term" value="F:metal ion binding"/>
    <property type="evidence" value="ECO:0007669"/>
    <property type="project" value="UniProtKB-KW"/>
</dbReference>
<evidence type="ECO:0000256" key="3">
    <source>
        <dbReference type="ARBA" id="ARBA00004496"/>
    </source>
</evidence>
<dbReference type="SUPFAM" id="SSF56784">
    <property type="entry name" value="HAD-like"/>
    <property type="match status" value="1"/>
</dbReference>
<dbReference type="AlphaFoldDB" id="A0A913Z4R2"/>
<evidence type="ECO:0000256" key="2">
    <source>
        <dbReference type="ARBA" id="ARBA00004123"/>
    </source>
</evidence>
<dbReference type="GeneID" id="119721020"/>
<dbReference type="GO" id="GO:0005829">
    <property type="term" value="C:cytosol"/>
    <property type="evidence" value="ECO:0007669"/>
    <property type="project" value="TreeGrafter"/>
</dbReference>
<dbReference type="OrthoDB" id="426235at2759"/>
<keyword evidence="10" id="KW-0539">Nucleus</keyword>
<evidence type="ECO:0000256" key="11">
    <source>
        <dbReference type="ARBA" id="ARBA00037258"/>
    </source>
</evidence>
<dbReference type="EC" id="3.6.1.1" evidence="5"/>
<evidence type="ECO:0000256" key="4">
    <source>
        <dbReference type="ARBA" id="ARBA00007958"/>
    </source>
</evidence>
<dbReference type="Pfam" id="PF13344">
    <property type="entry name" value="Hydrolase_6"/>
    <property type="match status" value="1"/>
</dbReference>
<dbReference type="PANTHER" id="PTHR19288">
    <property type="entry name" value="4-NITROPHENYLPHOSPHATASE-RELATED"/>
    <property type="match status" value="1"/>
</dbReference>
<evidence type="ECO:0000313" key="14">
    <source>
        <dbReference type="EnsemblMetazoa" id="XP_038046813.1"/>
    </source>
</evidence>
<protein>
    <recommendedName>
        <fullName evidence="12">Phospholysine phosphohistidine inorganic pyrophosphate phosphatase</fullName>
        <ecNumber evidence="5">3.6.1.1</ecNumber>
    </recommendedName>
</protein>
<dbReference type="FunFam" id="3.40.50.1000:FF:000051">
    <property type="entry name" value="Phospholysine phosphohistidine inorganic pyrophosphate phosphatase"/>
    <property type="match status" value="1"/>
</dbReference>
<dbReference type="Gene3D" id="3.40.50.1000">
    <property type="entry name" value="HAD superfamily/HAD-like"/>
    <property type="match status" value="2"/>
</dbReference>
<proteinExistence type="inferred from homology"/>
<dbReference type="OMA" id="EEHIFMP"/>
<dbReference type="GO" id="GO:0016791">
    <property type="term" value="F:phosphatase activity"/>
    <property type="evidence" value="ECO:0007669"/>
    <property type="project" value="InterPro"/>
</dbReference>
<comment type="similarity">
    <text evidence="4">Belongs to the HAD-like hydrolase superfamily.</text>
</comment>
<evidence type="ECO:0000256" key="12">
    <source>
        <dbReference type="ARBA" id="ARBA00039357"/>
    </source>
</evidence>
<evidence type="ECO:0000256" key="5">
    <source>
        <dbReference type="ARBA" id="ARBA00012146"/>
    </source>
</evidence>
<dbReference type="CTD" id="64077"/>
<comment type="function">
    <text evidence="11">Phosphatase that hydrolyzes imidodiphosphate, 3-phosphohistidine and 6-phospholysine. Has broad substrate specificity and can also hydrolyze inorganic diphosphate, but with lower efficiency.</text>
</comment>
<dbReference type="CDD" id="cd07509">
    <property type="entry name" value="HAD_PPase"/>
    <property type="match status" value="1"/>
</dbReference>
<evidence type="ECO:0000256" key="9">
    <source>
        <dbReference type="ARBA" id="ARBA00022842"/>
    </source>
</evidence>
<keyword evidence="6" id="KW-0963">Cytoplasm</keyword>
<keyword evidence="7" id="KW-0479">Metal-binding</keyword>
<dbReference type="InterPro" id="IPR006357">
    <property type="entry name" value="HAD-SF_hydro_IIA"/>
</dbReference>
<keyword evidence="15" id="KW-1185">Reference proteome</keyword>
<dbReference type="Pfam" id="PF13242">
    <property type="entry name" value="Hydrolase_like"/>
    <property type="match status" value="1"/>
</dbReference>
<comment type="catalytic activity">
    <reaction evidence="13">
        <text>diphosphate + H2O = 2 phosphate + H(+)</text>
        <dbReference type="Rhea" id="RHEA:24576"/>
        <dbReference type="ChEBI" id="CHEBI:15377"/>
        <dbReference type="ChEBI" id="CHEBI:15378"/>
        <dbReference type="ChEBI" id="CHEBI:33019"/>
        <dbReference type="ChEBI" id="CHEBI:43474"/>
        <dbReference type="EC" id="3.6.1.1"/>
    </reaction>
</comment>
<sequence length="286" mass="31214">MRRCVTHKLIIKLIMTSRGDDWSSNLQGVLLDISGVLYDSGEGDGTPIAGSIDAVKRLKSSGLKVRFCTNESQCTRQYLVDKLRRLGFDINLNEVFSPAPAACQLVRERKLHPYLLVHPDAVPDFSEFDLELTPDCVVIGDAAVSFTYERLNAAFRVLIGQENPVLISMGKGRYYKETDGLMMDVGCFMAALEYAAGCKAEVVGKPAKGFFLGAVKDMGIQPQHAVMIGDDLVNDIGGAQSCGIKGVQVRTGKFRPSDESHPTVKPDGFVDNLAQAVDFLLKDHAQ</sequence>
<dbReference type="GO" id="GO:0005634">
    <property type="term" value="C:nucleus"/>
    <property type="evidence" value="ECO:0007669"/>
    <property type="project" value="UniProtKB-SubCell"/>
</dbReference>
<dbReference type="NCBIfam" id="TIGR01458">
    <property type="entry name" value="HAD-SF-IIA-hyp3"/>
    <property type="match status" value="1"/>
</dbReference>
<evidence type="ECO:0000256" key="1">
    <source>
        <dbReference type="ARBA" id="ARBA00001946"/>
    </source>
</evidence>
<keyword evidence="8" id="KW-0378">Hydrolase</keyword>
<dbReference type="InterPro" id="IPR036412">
    <property type="entry name" value="HAD-like_sf"/>
</dbReference>
<evidence type="ECO:0000256" key="6">
    <source>
        <dbReference type="ARBA" id="ARBA00022490"/>
    </source>
</evidence>
<accession>A0A913Z4R2</accession>
<reference evidence="14" key="1">
    <citation type="submission" date="2022-11" db="UniProtKB">
        <authorList>
            <consortium name="EnsemblMetazoa"/>
        </authorList>
    </citation>
    <scope>IDENTIFICATION</scope>
</reference>
<dbReference type="InterPro" id="IPR023214">
    <property type="entry name" value="HAD_sf"/>
</dbReference>
<keyword evidence="9" id="KW-0460">Magnesium</keyword>
<dbReference type="InterPro" id="IPR006355">
    <property type="entry name" value="LHPP/HDHD2"/>
</dbReference>
<dbReference type="NCBIfam" id="TIGR01460">
    <property type="entry name" value="HAD-SF-IIA"/>
    <property type="match status" value="1"/>
</dbReference>
<comment type="subcellular location">
    <subcellularLocation>
        <location evidence="3">Cytoplasm</location>
    </subcellularLocation>
    <subcellularLocation>
        <location evidence="2">Nucleus</location>
    </subcellularLocation>
</comment>
<dbReference type="GO" id="GO:0004427">
    <property type="term" value="F:inorganic diphosphate phosphatase activity"/>
    <property type="evidence" value="ECO:0007669"/>
    <property type="project" value="UniProtKB-EC"/>
</dbReference>
<name>A0A913Z4R2_PATMI</name>
<dbReference type="RefSeq" id="XP_038046813.1">
    <property type="nucleotide sequence ID" value="XM_038190885.1"/>
</dbReference>
<dbReference type="Proteomes" id="UP000887568">
    <property type="component" value="Unplaced"/>
</dbReference>
<evidence type="ECO:0000256" key="8">
    <source>
        <dbReference type="ARBA" id="ARBA00022801"/>
    </source>
</evidence>
<evidence type="ECO:0000256" key="7">
    <source>
        <dbReference type="ARBA" id="ARBA00022723"/>
    </source>
</evidence>
<dbReference type="PANTHER" id="PTHR19288:SF44">
    <property type="entry name" value="PHOSPHOLYSINE PHOSPHOHISTIDINE INORGANIC PYROPHOSPHATE PHOSPHATASE"/>
    <property type="match status" value="1"/>
</dbReference>
<comment type="cofactor">
    <cofactor evidence="1">
        <name>Mg(2+)</name>
        <dbReference type="ChEBI" id="CHEBI:18420"/>
    </cofactor>
</comment>
<organism evidence="14 15">
    <name type="scientific">Patiria miniata</name>
    <name type="common">Bat star</name>
    <name type="synonym">Asterina miniata</name>
    <dbReference type="NCBI Taxonomy" id="46514"/>
    <lineage>
        <taxon>Eukaryota</taxon>
        <taxon>Metazoa</taxon>
        <taxon>Echinodermata</taxon>
        <taxon>Eleutherozoa</taxon>
        <taxon>Asterozoa</taxon>
        <taxon>Asteroidea</taxon>
        <taxon>Valvatacea</taxon>
        <taxon>Valvatida</taxon>
        <taxon>Asterinidae</taxon>
        <taxon>Patiria</taxon>
    </lineage>
</organism>
<evidence type="ECO:0000256" key="10">
    <source>
        <dbReference type="ARBA" id="ARBA00023242"/>
    </source>
</evidence>
<dbReference type="EnsemblMetazoa" id="XM_038190885.1">
    <property type="protein sequence ID" value="XP_038046813.1"/>
    <property type="gene ID" value="LOC119721020"/>
</dbReference>
<evidence type="ECO:0000256" key="13">
    <source>
        <dbReference type="ARBA" id="ARBA00047820"/>
    </source>
</evidence>